<dbReference type="InterPro" id="IPR049207">
    <property type="entry name" value="DUF4246_N"/>
</dbReference>
<dbReference type="AlphaFoldDB" id="A0A5N6T7L3"/>
<name>A0A5N6T7L3_ASPPS</name>
<dbReference type="Proteomes" id="UP000325672">
    <property type="component" value="Unassembled WGS sequence"/>
</dbReference>
<feature type="domain" description="DUF4246" evidence="1">
    <location>
        <begin position="87"/>
        <end position="311"/>
    </location>
</feature>
<proteinExistence type="predicted"/>
<dbReference type="EMBL" id="ML743555">
    <property type="protein sequence ID" value="KAE8142368.1"/>
    <property type="molecule type" value="Genomic_DNA"/>
</dbReference>
<dbReference type="PANTHER" id="PTHR33119:SF1">
    <property type="entry name" value="FE2OG DIOXYGENASE DOMAIN-CONTAINING PROTEIN"/>
    <property type="match status" value="1"/>
</dbReference>
<evidence type="ECO:0000313" key="3">
    <source>
        <dbReference type="EMBL" id="KAE8142368.1"/>
    </source>
</evidence>
<evidence type="ECO:0000259" key="1">
    <source>
        <dbReference type="Pfam" id="PF14033"/>
    </source>
</evidence>
<reference evidence="3 4" key="1">
    <citation type="submission" date="2019-04" db="EMBL/GenBank/DDBJ databases">
        <title>Friends and foes A comparative genomics study of 23 Aspergillus species from section Flavi.</title>
        <authorList>
            <consortium name="DOE Joint Genome Institute"/>
            <person name="Kjaerbolling I."/>
            <person name="Vesth T."/>
            <person name="Frisvad J.C."/>
            <person name="Nybo J.L."/>
            <person name="Theobald S."/>
            <person name="Kildgaard S."/>
            <person name="Isbrandt T."/>
            <person name="Kuo A."/>
            <person name="Sato A."/>
            <person name="Lyhne E.K."/>
            <person name="Kogle M.E."/>
            <person name="Wiebenga A."/>
            <person name="Kun R.S."/>
            <person name="Lubbers R.J."/>
            <person name="Makela M.R."/>
            <person name="Barry K."/>
            <person name="Chovatia M."/>
            <person name="Clum A."/>
            <person name="Daum C."/>
            <person name="Haridas S."/>
            <person name="He G."/>
            <person name="LaButti K."/>
            <person name="Lipzen A."/>
            <person name="Mondo S."/>
            <person name="Riley R."/>
            <person name="Salamov A."/>
            <person name="Simmons B.A."/>
            <person name="Magnuson J.K."/>
            <person name="Henrissat B."/>
            <person name="Mortensen U.H."/>
            <person name="Larsen T.O."/>
            <person name="Devries R.P."/>
            <person name="Grigoriev I.V."/>
            <person name="Machida M."/>
            <person name="Baker S.E."/>
            <person name="Andersen M.R."/>
        </authorList>
    </citation>
    <scope>NUCLEOTIDE SEQUENCE [LARGE SCALE GENOMIC DNA]</scope>
    <source>
        <strain evidence="3 4">CBS 117625</strain>
    </source>
</reference>
<protein>
    <submittedName>
        <fullName evidence="3">Uncharacterized protein</fullName>
    </submittedName>
</protein>
<accession>A0A5N6T7L3</accession>
<dbReference type="PANTHER" id="PTHR33119">
    <property type="entry name" value="IFI3P"/>
    <property type="match status" value="1"/>
</dbReference>
<evidence type="ECO:0000313" key="4">
    <source>
        <dbReference type="Proteomes" id="UP000325672"/>
    </source>
</evidence>
<dbReference type="InterPro" id="IPR049192">
    <property type="entry name" value="DUF4246_C"/>
</dbReference>
<dbReference type="InterPro" id="IPR025340">
    <property type="entry name" value="DUF4246"/>
</dbReference>
<dbReference type="GeneID" id="43642957"/>
<dbReference type="OrthoDB" id="415532at2759"/>
<evidence type="ECO:0000259" key="2">
    <source>
        <dbReference type="Pfam" id="PF21666"/>
    </source>
</evidence>
<organism evidence="3 4">
    <name type="scientific">Aspergillus pseudotamarii</name>
    <dbReference type="NCBI Taxonomy" id="132259"/>
    <lineage>
        <taxon>Eukaryota</taxon>
        <taxon>Fungi</taxon>
        <taxon>Dikarya</taxon>
        <taxon>Ascomycota</taxon>
        <taxon>Pezizomycotina</taxon>
        <taxon>Eurotiomycetes</taxon>
        <taxon>Eurotiomycetidae</taxon>
        <taxon>Eurotiales</taxon>
        <taxon>Aspergillaceae</taxon>
        <taxon>Aspergillus</taxon>
        <taxon>Aspergillus subgen. Circumdati</taxon>
    </lineage>
</organism>
<gene>
    <name evidence="3" type="ORF">BDV38DRAFT_278533</name>
</gene>
<feature type="domain" description="DUF4246" evidence="2">
    <location>
        <begin position="8"/>
        <end position="76"/>
    </location>
</feature>
<dbReference type="RefSeq" id="XP_031918431.1">
    <property type="nucleotide sequence ID" value="XM_032058747.1"/>
</dbReference>
<keyword evidence="4" id="KW-1185">Reference proteome</keyword>
<dbReference type="Pfam" id="PF21666">
    <property type="entry name" value="DUF4246_N"/>
    <property type="match status" value="1"/>
</dbReference>
<dbReference type="Pfam" id="PF14033">
    <property type="entry name" value="DUF4246"/>
    <property type="match status" value="1"/>
</dbReference>
<sequence length="347" mass="39859">MTKAELLGFGRPLDCYYAFPECSFPHVLRQDDIELPGRMCTYREILIMIVINAITDEPEWDRKVFDKETTAKWRSEIVDSDKDITPNMIDWIIDEVKWKAENYSTTSFVVVFDPGVVKSDTAISEELQNALKDGVRTLEHSLTEKDYHPGSDDRIVDLVHPSLFPVVFGRTRAISGSLIKREGCLDIIGQETVLPVPAEDDLTSDSFKHYSWGFQWLPCDVDLLDHGSCAIVSYINNLHPQQNAHLYHIIEKIIAQAIPLWNTTLTCMNHAYWRIPYNRVEFEACVSGKQESDVGEESSDDESWESERSRPIKVIKHWLRRWSRGGASQLTALLPLLYTKVRPMLRT</sequence>